<dbReference type="InterPro" id="IPR008160">
    <property type="entry name" value="Collagen"/>
</dbReference>
<dbReference type="GO" id="GO:0005576">
    <property type="term" value="C:extracellular region"/>
    <property type="evidence" value="ECO:0007669"/>
    <property type="project" value="UniProtKB-SubCell"/>
</dbReference>
<dbReference type="KEGG" id="aplc:110990324"/>
<evidence type="ECO:0000256" key="3">
    <source>
        <dbReference type="ARBA" id="ARBA00022729"/>
    </source>
</evidence>
<dbReference type="InterPro" id="IPR001073">
    <property type="entry name" value="C1q_dom"/>
</dbReference>
<dbReference type="Pfam" id="PF00386">
    <property type="entry name" value="C1q"/>
    <property type="match status" value="1"/>
</dbReference>
<dbReference type="PANTHER" id="PTHR15427">
    <property type="entry name" value="EMILIN ELASTIN MICROFIBRIL INTERFACE-LOCATED PROTEIN ELASTIN MICROFIBRIL INTERFACER"/>
    <property type="match status" value="1"/>
</dbReference>
<dbReference type="AlphaFoldDB" id="A0A8B7ZZT7"/>
<feature type="domain" description="C1q" evidence="6">
    <location>
        <begin position="155"/>
        <end position="289"/>
    </location>
</feature>
<feature type="region of interest" description="Disordered" evidence="5">
    <location>
        <begin position="95"/>
        <end position="155"/>
    </location>
</feature>
<organism evidence="7 8">
    <name type="scientific">Acanthaster planci</name>
    <name type="common">Crown-of-thorns starfish</name>
    <dbReference type="NCBI Taxonomy" id="133434"/>
    <lineage>
        <taxon>Eukaryota</taxon>
        <taxon>Metazoa</taxon>
        <taxon>Echinodermata</taxon>
        <taxon>Eleutherozoa</taxon>
        <taxon>Asterozoa</taxon>
        <taxon>Asteroidea</taxon>
        <taxon>Valvatacea</taxon>
        <taxon>Valvatida</taxon>
        <taxon>Acanthasteridae</taxon>
        <taxon>Acanthaster</taxon>
    </lineage>
</organism>
<keyword evidence="2" id="KW-0964">Secreted</keyword>
<evidence type="ECO:0000259" key="6">
    <source>
        <dbReference type="PROSITE" id="PS50871"/>
    </source>
</evidence>
<sequence length="289" mass="30469">MFRSERLPDRKRADRYHHSKMHLCFAITLSFVILLRNSITLRATVTGPAPADSDGLGSQVCPMCCQGIAGTPGIPGLPGNQGQYGPAGVKGNTGVKGQKGEIGPIGAVGSPGRKGDDGIGLPGKVGPRGPPGLVGTTGEAGVKGQKGDPGETPDNSARLVAFTVMRTSDSDTSTNAETRLPFEQTMTLLQGTDFDLATGTFTCTVPGTYVFTFSVCKYYRNSLYVHLRRNNDWVVSGRSTDSGSNEQVSGSAVLVLNRGDSVYLTMAGKVYGTSTYHYTSFSGFLLNAK</sequence>
<dbReference type="OrthoDB" id="5875591at2759"/>
<dbReference type="SMART" id="SM00110">
    <property type="entry name" value="C1Q"/>
    <property type="match status" value="1"/>
</dbReference>
<dbReference type="OMA" id="TIAHIHL"/>
<dbReference type="SUPFAM" id="SSF49842">
    <property type="entry name" value="TNF-like"/>
    <property type="match status" value="1"/>
</dbReference>
<evidence type="ECO:0000256" key="4">
    <source>
        <dbReference type="ARBA" id="ARBA00023119"/>
    </source>
</evidence>
<evidence type="ECO:0000256" key="5">
    <source>
        <dbReference type="SAM" id="MobiDB-lite"/>
    </source>
</evidence>
<gene>
    <name evidence="8" type="primary">LOC110990324</name>
</gene>
<dbReference type="InterPro" id="IPR050392">
    <property type="entry name" value="Collagen/C1q_domain"/>
</dbReference>
<dbReference type="GeneID" id="110990324"/>
<keyword evidence="4" id="KW-0176">Collagen</keyword>
<dbReference type="InterPro" id="IPR008983">
    <property type="entry name" value="Tumour_necrosis_fac-like_dom"/>
</dbReference>
<evidence type="ECO:0000256" key="1">
    <source>
        <dbReference type="ARBA" id="ARBA00004613"/>
    </source>
</evidence>
<evidence type="ECO:0000256" key="2">
    <source>
        <dbReference type="ARBA" id="ARBA00022525"/>
    </source>
</evidence>
<evidence type="ECO:0000313" key="7">
    <source>
        <dbReference type="Proteomes" id="UP000694845"/>
    </source>
</evidence>
<dbReference type="RefSeq" id="XP_022110944.1">
    <property type="nucleotide sequence ID" value="XM_022255252.1"/>
</dbReference>
<name>A0A8B7ZZT7_ACAPL</name>
<proteinExistence type="predicted"/>
<dbReference type="PROSITE" id="PS50871">
    <property type="entry name" value="C1Q"/>
    <property type="match status" value="1"/>
</dbReference>
<protein>
    <submittedName>
        <fullName evidence="8">Complement C1q subcomponent subunit B-like</fullName>
    </submittedName>
</protein>
<dbReference type="Gene3D" id="2.60.120.40">
    <property type="match status" value="1"/>
</dbReference>
<accession>A0A8B7ZZT7</accession>
<evidence type="ECO:0000313" key="8">
    <source>
        <dbReference type="RefSeq" id="XP_022110944.1"/>
    </source>
</evidence>
<comment type="subcellular location">
    <subcellularLocation>
        <location evidence="1">Secreted</location>
    </subcellularLocation>
</comment>
<dbReference type="Proteomes" id="UP000694845">
    <property type="component" value="Unplaced"/>
</dbReference>
<reference evidence="8" key="1">
    <citation type="submission" date="2025-08" db="UniProtKB">
        <authorList>
            <consortium name="RefSeq"/>
        </authorList>
    </citation>
    <scope>IDENTIFICATION</scope>
</reference>
<keyword evidence="7" id="KW-1185">Reference proteome</keyword>
<keyword evidence="3" id="KW-0732">Signal</keyword>
<dbReference type="PRINTS" id="PR00007">
    <property type="entry name" value="COMPLEMNTC1Q"/>
</dbReference>
<dbReference type="PANTHER" id="PTHR15427:SF52">
    <property type="entry name" value="C1Q DOMAIN-CONTAINING PROTEIN"/>
    <property type="match status" value="1"/>
</dbReference>
<dbReference type="Pfam" id="PF01391">
    <property type="entry name" value="Collagen"/>
    <property type="match status" value="1"/>
</dbReference>